<dbReference type="PANTHER" id="PTHR13182">
    <property type="entry name" value="ZINC FINGER PROTEIN 622"/>
    <property type="match status" value="1"/>
</dbReference>
<dbReference type="Gene3D" id="3.30.160.60">
    <property type="entry name" value="Classic Zinc Finger"/>
    <property type="match status" value="1"/>
</dbReference>
<dbReference type="GO" id="GO:0042273">
    <property type="term" value="P:ribosomal large subunit biogenesis"/>
    <property type="evidence" value="ECO:0007669"/>
    <property type="project" value="TreeGrafter"/>
</dbReference>
<dbReference type="Pfam" id="PF12756">
    <property type="entry name" value="zf-C2H2_2"/>
    <property type="match status" value="1"/>
</dbReference>
<dbReference type="OrthoDB" id="19329at2759"/>
<dbReference type="InterPro" id="IPR040025">
    <property type="entry name" value="Znf622/Rei1/Reh1"/>
</dbReference>
<dbReference type="PANTHER" id="PTHR13182:SF8">
    <property type="entry name" value="CYTOPLASMIC 60S SUBUNIT BIOGENESIS FACTOR ZNF622"/>
    <property type="match status" value="1"/>
</dbReference>
<keyword evidence="5" id="KW-0677">Repeat</keyword>
<protein>
    <recommendedName>
        <fullName evidence="9">C2H2-type domain-containing protein</fullName>
    </recommendedName>
</protein>
<name>A0A8H7RWB4_9FUNG</name>
<dbReference type="AlphaFoldDB" id="A0A8H7RWB4"/>
<evidence type="ECO:0000256" key="6">
    <source>
        <dbReference type="ARBA" id="ARBA00022833"/>
    </source>
</evidence>
<dbReference type="SMART" id="SM00451">
    <property type="entry name" value="ZnF_U1"/>
    <property type="match status" value="2"/>
</dbReference>
<dbReference type="EMBL" id="JAEPRB010000339">
    <property type="protein sequence ID" value="KAG2216988.1"/>
    <property type="molecule type" value="Genomic_DNA"/>
</dbReference>
<dbReference type="PROSITE" id="PS00028">
    <property type="entry name" value="ZINC_FINGER_C2H2_1"/>
    <property type="match status" value="2"/>
</dbReference>
<feature type="region of interest" description="Disordered" evidence="8">
    <location>
        <begin position="130"/>
        <end position="152"/>
    </location>
</feature>
<keyword evidence="11" id="KW-1185">Reference proteome</keyword>
<dbReference type="GO" id="GO:0008270">
    <property type="term" value="F:zinc ion binding"/>
    <property type="evidence" value="ECO:0007669"/>
    <property type="project" value="InterPro"/>
</dbReference>
<dbReference type="SUPFAM" id="SSF57667">
    <property type="entry name" value="beta-beta-alpha zinc fingers"/>
    <property type="match status" value="1"/>
</dbReference>
<dbReference type="GO" id="GO:0003676">
    <property type="term" value="F:nucleic acid binding"/>
    <property type="evidence" value="ECO:0007669"/>
    <property type="project" value="InterPro"/>
</dbReference>
<gene>
    <name evidence="10" type="ORF">INT45_007673</name>
</gene>
<dbReference type="GO" id="GO:0005737">
    <property type="term" value="C:cytoplasm"/>
    <property type="evidence" value="ECO:0007669"/>
    <property type="project" value="UniProtKB-SubCell"/>
</dbReference>
<evidence type="ECO:0000256" key="3">
    <source>
        <dbReference type="ARBA" id="ARBA00022517"/>
    </source>
</evidence>
<comment type="caution">
    <text evidence="10">The sequence shown here is derived from an EMBL/GenBank/DDBJ whole genome shotgun (WGS) entry which is preliminary data.</text>
</comment>
<keyword evidence="2" id="KW-0963">Cytoplasm</keyword>
<dbReference type="Proteomes" id="UP000646827">
    <property type="component" value="Unassembled WGS sequence"/>
</dbReference>
<dbReference type="InterPro" id="IPR041661">
    <property type="entry name" value="ZN622/Rei1/Reh1_Znf-C2H2"/>
</dbReference>
<dbReference type="InterPro" id="IPR003604">
    <property type="entry name" value="Matrin/U1-like-C_Znf_C2H2"/>
</dbReference>
<dbReference type="Pfam" id="PF12874">
    <property type="entry name" value="zf-met"/>
    <property type="match status" value="1"/>
</dbReference>
<organism evidence="10 11">
    <name type="scientific">Circinella minor</name>
    <dbReference type="NCBI Taxonomy" id="1195481"/>
    <lineage>
        <taxon>Eukaryota</taxon>
        <taxon>Fungi</taxon>
        <taxon>Fungi incertae sedis</taxon>
        <taxon>Mucoromycota</taxon>
        <taxon>Mucoromycotina</taxon>
        <taxon>Mucoromycetes</taxon>
        <taxon>Mucorales</taxon>
        <taxon>Lichtheimiaceae</taxon>
        <taxon>Circinella</taxon>
    </lineage>
</organism>
<comment type="similarity">
    <text evidence="7">Belongs to the REI1 family.</text>
</comment>
<dbReference type="InterPro" id="IPR013087">
    <property type="entry name" value="Znf_C2H2_type"/>
</dbReference>
<dbReference type="InterPro" id="IPR036236">
    <property type="entry name" value="Znf_C2H2_sf"/>
</dbReference>
<evidence type="ECO:0000256" key="1">
    <source>
        <dbReference type="ARBA" id="ARBA00004496"/>
    </source>
</evidence>
<dbReference type="SMART" id="SM00355">
    <property type="entry name" value="ZnF_C2H2"/>
    <property type="match status" value="3"/>
</dbReference>
<feature type="domain" description="C2H2-type" evidence="9">
    <location>
        <begin position="27"/>
        <end position="49"/>
    </location>
</feature>
<accession>A0A8H7RWB4</accession>
<feature type="compositionally biased region" description="Low complexity" evidence="8">
    <location>
        <begin position="132"/>
        <end position="152"/>
    </location>
</feature>
<evidence type="ECO:0000256" key="2">
    <source>
        <dbReference type="ARBA" id="ARBA00022490"/>
    </source>
</evidence>
<feature type="domain" description="C2H2-type" evidence="9">
    <location>
        <begin position="92"/>
        <end position="114"/>
    </location>
</feature>
<evidence type="ECO:0000256" key="5">
    <source>
        <dbReference type="ARBA" id="ARBA00022737"/>
    </source>
</evidence>
<evidence type="ECO:0000259" key="9">
    <source>
        <dbReference type="PROSITE" id="PS00028"/>
    </source>
</evidence>
<evidence type="ECO:0000256" key="7">
    <source>
        <dbReference type="ARBA" id="ARBA00034126"/>
    </source>
</evidence>
<keyword evidence="4" id="KW-0479">Metal-binding</keyword>
<keyword evidence="6" id="KW-0862">Zinc</keyword>
<dbReference type="GO" id="GO:0030687">
    <property type="term" value="C:preribosome, large subunit precursor"/>
    <property type="evidence" value="ECO:0007669"/>
    <property type="project" value="TreeGrafter"/>
</dbReference>
<evidence type="ECO:0000256" key="8">
    <source>
        <dbReference type="SAM" id="MobiDB-lite"/>
    </source>
</evidence>
<proteinExistence type="inferred from homology"/>
<sequence>MSAAISTPSFQRQPPMPTRNISAAFTCITCRIAFPTSERQRNHCRTDWHKYNLKRKIADLVPLNAEQFAQKVLAQQAQNREAEERQGLIYECAVCRKSYYSENGYHNHMQSKKHREMEIKSEILGTCNYPSNNNNNNNYGQQQQQQQQQLAPLFSDQSDLSDLSDLEEDHKMAKKSYLLHNNNDPLRLCLFCSFPSNDFDENVLHMVKYHGFFLPDEEYLQDRKGLITYLADKIDHEHLCLYCNGRGKEWKTAQAARAHMLDKGHCKMAYDDSEDPEDLLTYYNFEPLQEITPATTTSDETELVLENGLRMGHRQNVRFFRQRLRKNREEDDETVSATKRLEEAEAYAREQGLTRKERRHLLAVTDGRKGAAQHDKINSFEGIKEAAVRRDFRYDLGVKNNLNTTLRIRNQVPI</sequence>
<comment type="subcellular location">
    <subcellularLocation>
        <location evidence="1">Cytoplasm</location>
    </subcellularLocation>
</comment>
<evidence type="ECO:0000256" key="4">
    <source>
        <dbReference type="ARBA" id="ARBA00022723"/>
    </source>
</evidence>
<keyword evidence="3" id="KW-0690">Ribosome biogenesis</keyword>
<evidence type="ECO:0000313" key="11">
    <source>
        <dbReference type="Proteomes" id="UP000646827"/>
    </source>
</evidence>
<reference evidence="10 11" key="1">
    <citation type="submission" date="2020-12" db="EMBL/GenBank/DDBJ databases">
        <title>Metabolic potential, ecology and presence of endohyphal bacteria is reflected in genomic diversity of Mucoromycotina.</title>
        <authorList>
            <person name="Muszewska A."/>
            <person name="Okrasinska A."/>
            <person name="Steczkiewicz K."/>
            <person name="Drgas O."/>
            <person name="Orlowska M."/>
            <person name="Perlinska-Lenart U."/>
            <person name="Aleksandrzak-Piekarczyk T."/>
            <person name="Szatraj K."/>
            <person name="Zielenkiewicz U."/>
            <person name="Pilsyk S."/>
            <person name="Malc E."/>
            <person name="Mieczkowski P."/>
            <person name="Kruszewska J.S."/>
            <person name="Biernat P."/>
            <person name="Pawlowska J."/>
        </authorList>
    </citation>
    <scope>NUCLEOTIDE SEQUENCE [LARGE SCALE GENOMIC DNA]</scope>
    <source>
        <strain evidence="10 11">CBS 142.35</strain>
    </source>
</reference>
<evidence type="ECO:0000313" key="10">
    <source>
        <dbReference type="EMBL" id="KAG2216988.1"/>
    </source>
</evidence>